<keyword evidence="2" id="KW-1185">Reference proteome</keyword>
<evidence type="ECO:0000313" key="1">
    <source>
        <dbReference type="EMBL" id="AID46939.1"/>
    </source>
</evidence>
<dbReference type="SUPFAM" id="SSF48726">
    <property type="entry name" value="Immunoglobulin"/>
    <property type="match status" value="1"/>
</dbReference>
<dbReference type="GeneID" id="19738219"/>
<dbReference type="InterPro" id="IPR036179">
    <property type="entry name" value="Ig-like_dom_sf"/>
</dbReference>
<dbReference type="KEGG" id="vg:19738219"/>
<organism evidence="1 2">
    <name type="scientific">Penguinpox virus</name>
    <dbReference type="NCBI Taxonomy" id="648998"/>
    <lineage>
        <taxon>Viruses</taxon>
        <taxon>Varidnaviria</taxon>
        <taxon>Bamfordvirae</taxon>
        <taxon>Nucleocytoviricota</taxon>
        <taxon>Pokkesviricetes</taxon>
        <taxon>Chitovirales</taxon>
        <taxon>Poxviridae</taxon>
        <taxon>Chordopoxvirinae</taxon>
        <taxon>Avipoxvirus</taxon>
        <taxon>Avipoxvirus penguinpox</taxon>
    </lineage>
</organism>
<proteinExistence type="predicted"/>
<reference evidence="1 2" key="1">
    <citation type="journal article" date="2014" name="BMC Genomics">
        <title>The complete genome sequences of poxviruses isolated from a penguin and a pigeon in South Africa and comparison to other sequenced avipoxviruses.</title>
        <authorList>
            <person name="Offerman K."/>
            <person name="Carulei O."/>
            <person name="van der Walt A.P."/>
            <person name="Douglass N."/>
            <person name="Williamson A.L."/>
        </authorList>
    </citation>
    <scope>NUCLEOTIDE SEQUENCE [LARGE SCALE GENOMIC DNA]</scope>
    <source>
        <strain evidence="1">PSan92</strain>
    </source>
</reference>
<name>A0A068EF77_9POXV</name>
<accession>A0A068EF77</accession>
<evidence type="ECO:0000313" key="2">
    <source>
        <dbReference type="Proteomes" id="UP000140838"/>
    </source>
</evidence>
<dbReference type="RefSeq" id="YP_009046197.1">
    <property type="nucleotide sequence ID" value="NC_024446.1"/>
</dbReference>
<dbReference type="Gene3D" id="2.60.40.10">
    <property type="entry name" value="Immunoglobulins"/>
    <property type="match status" value="1"/>
</dbReference>
<dbReference type="InterPro" id="IPR013783">
    <property type="entry name" value="Ig-like_fold"/>
</dbReference>
<sequence>MNFGNFYILLYIICYTINANIISDIGSSVVAECKIPNNYSVDTVMLTQTSSGKSNRITVPKEYITGNTCNTGYRTYGFTIHGVHKNDEGRYRCRFYLNRLQIYETTWTMYVIPTINAYTLDARDNKIIYACNRSRSRLYDDDIDMNIIIGGVYISGEENIHVLDTTHSLHIYTFGDKNYPDISKQMTCLLTFKGVKRTKRLTTYDDEWESLINNDEMHIV</sequence>
<gene>
    <name evidence="1" type="ORF">pepv_213</name>
</gene>
<dbReference type="EMBL" id="KJ859677">
    <property type="protein sequence ID" value="AID46939.1"/>
    <property type="molecule type" value="Genomic_DNA"/>
</dbReference>
<dbReference type="Proteomes" id="UP000140838">
    <property type="component" value="Genome"/>
</dbReference>
<protein>
    <submittedName>
        <fullName evidence="1">V-type Ig domain protein</fullName>
    </submittedName>
</protein>